<dbReference type="Proteomes" id="UP000814128">
    <property type="component" value="Unassembled WGS sequence"/>
</dbReference>
<accession>A0ACB8Q6B5</accession>
<proteinExistence type="predicted"/>
<dbReference type="EMBL" id="MU273977">
    <property type="protein sequence ID" value="KAI0027172.1"/>
    <property type="molecule type" value="Genomic_DNA"/>
</dbReference>
<evidence type="ECO:0000313" key="1">
    <source>
        <dbReference type="EMBL" id="KAI0027172.1"/>
    </source>
</evidence>
<keyword evidence="2" id="KW-1185">Reference proteome</keyword>
<evidence type="ECO:0000313" key="2">
    <source>
        <dbReference type="Proteomes" id="UP000814128"/>
    </source>
</evidence>
<name>A0ACB8Q6B5_9AGAM</name>
<reference evidence="1" key="1">
    <citation type="submission" date="2021-02" db="EMBL/GenBank/DDBJ databases">
        <authorList>
            <consortium name="DOE Joint Genome Institute"/>
            <person name="Ahrendt S."/>
            <person name="Looney B.P."/>
            <person name="Miyauchi S."/>
            <person name="Morin E."/>
            <person name="Drula E."/>
            <person name="Courty P.E."/>
            <person name="Chicoki N."/>
            <person name="Fauchery L."/>
            <person name="Kohler A."/>
            <person name="Kuo A."/>
            <person name="Labutti K."/>
            <person name="Pangilinan J."/>
            <person name="Lipzen A."/>
            <person name="Riley R."/>
            <person name="Andreopoulos W."/>
            <person name="He G."/>
            <person name="Johnson J."/>
            <person name="Barry K.W."/>
            <person name="Grigoriev I.V."/>
            <person name="Nagy L."/>
            <person name="Hibbett D."/>
            <person name="Henrissat B."/>
            <person name="Matheny P.B."/>
            <person name="Labbe J."/>
            <person name="Martin F."/>
        </authorList>
    </citation>
    <scope>NUCLEOTIDE SEQUENCE</scope>
    <source>
        <strain evidence="1">EC-137</strain>
    </source>
</reference>
<gene>
    <name evidence="1" type="ORF">K488DRAFT_91212</name>
</gene>
<comment type="caution">
    <text evidence="1">The sequence shown here is derived from an EMBL/GenBank/DDBJ whole genome shotgun (WGS) entry which is preliminary data.</text>
</comment>
<protein>
    <submittedName>
        <fullName evidence="1">Uncharacterized protein</fullName>
    </submittedName>
</protein>
<organism evidence="1 2">
    <name type="scientific">Vararia minispora EC-137</name>
    <dbReference type="NCBI Taxonomy" id="1314806"/>
    <lineage>
        <taxon>Eukaryota</taxon>
        <taxon>Fungi</taxon>
        <taxon>Dikarya</taxon>
        <taxon>Basidiomycota</taxon>
        <taxon>Agaricomycotina</taxon>
        <taxon>Agaricomycetes</taxon>
        <taxon>Russulales</taxon>
        <taxon>Lachnocladiaceae</taxon>
        <taxon>Vararia</taxon>
    </lineage>
</organism>
<reference evidence="1" key="2">
    <citation type="journal article" date="2022" name="New Phytol.">
        <title>Evolutionary transition to the ectomycorrhizal habit in the genomes of a hyperdiverse lineage of mushroom-forming fungi.</title>
        <authorList>
            <person name="Looney B."/>
            <person name="Miyauchi S."/>
            <person name="Morin E."/>
            <person name="Drula E."/>
            <person name="Courty P.E."/>
            <person name="Kohler A."/>
            <person name="Kuo A."/>
            <person name="LaButti K."/>
            <person name="Pangilinan J."/>
            <person name="Lipzen A."/>
            <person name="Riley R."/>
            <person name="Andreopoulos W."/>
            <person name="He G."/>
            <person name="Johnson J."/>
            <person name="Nolan M."/>
            <person name="Tritt A."/>
            <person name="Barry K.W."/>
            <person name="Grigoriev I.V."/>
            <person name="Nagy L.G."/>
            <person name="Hibbett D."/>
            <person name="Henrissat B."/>
            <person name="Matheny P.B."/>
            <person name="Labbe J."/>
            <person name="Martin F.M."/>
        </authorList>
    </citation>
    <scope>NUCLEOTIDE SEQUENCE</scope>
    <source>
        <strain evidence="1">EC-137</strain>
    </source>
</reference>
<sequence>MSTFGTPAFCDAANCRQQVSEGKRVCDLLPPSVVTCTPLPPASSLDANDWTCLHPAHIEDFLRVVPRPRIAPVFIPYAVVYANGIYPGISDKRTISVGLELYGYLSHVHVGENGNWTQLEEDIPRATWNLRIVGGPLSDIFERQADVLWDIEQHIIASIQGHGLTVSEEENGRAQMREGIFITRRVFHKVRKGKPVNNLAKGIAAQFHHTWRIPDTPRLGQRLADGTVRASAPGRFRRGDFVQVSVQFSVDRKLSPTPSEVIVRLLLKQIVLLVPAKDTGVGKIMPSLMIEGIKERAEADPDEAPVHYKIL</sequence>